<gene>
    <name evidence="1" type="ORF">MRB53_032156</name>
</gene>
<dbReference type="Proteomes" id="UP001234297">
    <property type="component" value="Chromosome 11"/>
</dbReference>
<reference evidence="1 2" key="1">
    <citation type="journal article" date="2022" name="Hortic Res">
        <title>A haplotype resolved chromosomal level avocado genome allows analysis of novel avocado genes.</title>
        <authorList>
            <person name="Nath O."/>
            <person name="Fletcher S.J."/>
            <person name="Hayward A."/>
            <person name="Shaw L.M."/>
            <person name="Masouleh A.K."/>
            <person name="Furtado A."/>
            <person name="Henry R.J."/>
            <person name="Mitter N."/>
        </authorList>
    </citation>
    <scope>NUCLEOTIDE SEQUENCE [LARGE SCALE GENOMIC DNA]</scope>
    <source>
        <strain evidence="2">cv. Hass</strain>
    </source>
</reference>
<evidence type="ECO:0000313" key="1">
    <source>
        <dbReference type="EMBL" id="KAJ8623626.1"/>
    </source>
</evidence>
<name>A0ACC2KR62_PERAE</name>
<keyword evidence="2" id="KW-1185">Reference proteome</keyword>
<proteinExistence type="predicted"/>
<organism evidence="1 2">
    <name type="scientific">Persea americana</name>
    <name type="common">Avocado</name>
    <dbReference type="NCBI Taxonomy" id="3435"/>
    <lineage>
        <taxon>Eukaryota</taxon>
        <taxon>Viridiplantae</taxon>
        <taxon>Streptophyta</taxon>
        <taxon>Embryophyta</taxon>
        <taxon>Tracheophyta</taxon>
        <taxon>Spermatophyta</taxon>
        <taxon>Magnoliopsida</taxon>
        <taxon>Magnoliidae</taxon>
        <taxon>Laurales</taxon>
        <taxon>Lauraceae</taxon>
        <taxon>Persea</taxon>
    </lineage>
</organism>
<accession>A0ACC2KR62</accession>
<dbReference type="EMBL" id="CM056819">
    <property type="protein sequence ID" value="KAJ8623626.1"/>
    <property type="molecule type" value="Genomic_DNA"/>
</dbReference>
<sequence>MLRMVNRSSSRRWLSFGSFSDGEGKESSSDGGGEIGLFGDGFVVFGDVDKGGDEVGSWGFEKEGVFEIEKGFGFRGRCGLLGWGGQEVEREVGSCCCGKNHGIFSPFHLGLNGHSSISVVRLARSSPAIAGNGEGHHRRLPRCHCC</sequence>
<comment type="caution">
    <text evidence="1">The sequence shown here is derived from an EMBL/GenBank/DDBJ whole genome shotgun (WGS) entry which is preliminary data.</text>
</comment>
<evidence type="ECO:0000313" key="2">
    <source>
        <dbReference type="Proteomes" id="UP001234297"/>
    </source>
</evidence>
<protein>
    <submittedName>
        <fullName evidence="1">Uncharacterized protein</fullName>
    </submittedName>
</protein>